<feature type="transmembrane region" description="Helical" evidence="7">
    <location>
        <begin position="54"/>
        <end position="79"/>
    </location>
</feature>
<evidence type="ECO:0000256" key="4">
    <source>
        <dbReference type="ARBA" id="ARBA00022692"/>
    </source>
</evidence>
<evidence type="ECO:0000256" key="1">
    <source>
        <dbReference type="ARBA" id="ARBA00004651"/>
    </source>
</evidence>
<evidence type="ECO:0000256" key="2">
    <source>
        <dbReference type="ARBA" id="ARBA00006156"/>
    </source>
</evidence>
<evidence type="ECO:0000256" key="3">
    <source>
        <dbReference type="ARBA" id="ARBA00022475"/>
    </source>
</evidence>
<dbReference type="RefSeq" id="WP_183266748.1">
    <property type="nucleotide sequence ID" value="NZ_JACHFJ010000009.1"/>
</dbReference>
<keyword evidence="8" id="KW-0969">Cilium</keyword>
<keyword evidence="4 7" id="KW-0812">Transmembrane</keyword>
<sequence>MPLYIKLLHEAMGTAFNATAPLILILVLVGLITSLLQGALQIEDATFALLPKTFALIILALTGGFGALNIFETMATLFITHAPTLVRQSWY</sequence>
<evidence type="ECO:0000256" key="7">
    <source>
        <dbReference type="SAM" id="Phobius"/>
    </source>
</evidence>
<name>A0A840VFQ5_9PROT</name>
<evidence type="ECO:0000256" key="5">
    <source>
        <dbReference type="ARBA" id="ARBA00022989"/>
    </source>
</evidence>
<evidence type="ECO:0000313" key="9">
    <source>
        <dbReference type="Proteomes" id="UP000553706"/>
    </source>
</evidence>
<feature type="transmembrane region" description="Helical" evidence="7">
    <location>
        <begin position="20"/>
        <end position="42"/>
    </location>
</feature>
<dbReference type="Pfam" id="PF01313">
    <property type="entry name" value="Bac_export_3"/>
    <property type="match status" value="1"/>
</dbReference>
<accession>A0A840VFQ5</accession>
<comment type="similarity">
    <text evidence="2">Belongs to the FliQ/MopD/SpaQ family.</text>
</comment>
<evidence type="ECO:0000256" key="6">
    <source>
        <dbReference type="ARBA" id="ARBA00023136"/>
    </source>
</evidence>
<reference evidence="8 9" key="1">
    <citation type="submission" date="2020-08" db="EMBL/GenBank/DDBJ databases">
        <title>Genomic Encyclopedia of Type Strains, Phase IV (KMG-IV): sequencing the most valuable type-strain genomes for metagenomic binning, comparative biology and taxonomic classification.</title>
        <authorList>
            <person name="Goeker M."/>
        </authorList>
    </citation>
    <scope>NUCLEOTIDE SEQUENCE [LARGE SCALE GENOMIC DNA]</scope>
    <source>
        <strain evidence="8 9">DSM 27026</strain>
    </source>
</reference>
<keyword evidence="5 7" id="KW-1133">Transmembrane helix</keyword>
<protein>
    <submittedName>
        <fullName evidence="8">Flagellar biosynthetic protein FliQ</fullName>
    </submittedName>
</protein>
<proteinExistence type="inferred from homology"/>
<dbReference type="Proteomes" id="UP000553706">
    <property type="component" value="Unassembled WGS sequence"/>
</dbReference>
<comment type="caution">
    <text evidence="8">The sequence shown here is derived from an EMBL/GenBank/DDBJ whole genome shotgun (WGS) entry which is preliminary data.</text>
</comment>
<dbReference type="InterPro" id="IPR002191">
    <property type="entry name" value="Bac_export_3"/>
</dbReference>
<keyword evidence="3" id="KW-1003">Cell membrane</keyword>
<evidence type="ECO:0000313" key="8">
    <source>
        <dbReference type="EMBL" id="MBB5373727.1"/>
    </source>
</evidence>
<dbReference type="AlphaFoldDB" id="A0A840VFQ5"/>
<keyword evidence="6 7" id="KW-0472">Membrane</keyword>
<dbReference type="GO" id="GO:0009306">
    <property type="term" value="P:protein secretion"/>
    <property type="evidence" value="ECO:0007669"/>
    <property type="project" value="InterPro"/>
</dbReference>
<dbReference type="GO" id="GO:0005886">
    <property type="term" value="C:plasma membrane"/>
    <property type="evidence" value="ECO:0007669"/>
    <property type="project" value="UniProtKB-SubCell"/>
</dbReference>
<gene>
    <name evidence="8" type="ORF">HNP71_001992</name>
</gene>
<keyword evidence="9" id="KW-1185">Reference proteome</keyword>
<keyword evidence="8" id="KW-0966">Cell projection</keyword>
<comment type="subcellular location">
    <subcellularLocation>
        <location evidence="1">Cell membrane</location>
        <topology evidence="1">Multi-pass membrane protein</topology>
    </subcellularLocation>
</comment>
<dbReference type="PRINTS" id="PR00952">
    <property type="entry name" value="TYPE3IMQPROT"/>
</dbReference>
<keyword evidence="8" id="KW-0282">Flagellum</keyword>
<organism evidence="8 9">
    <name type="scientific">Acidocella aromatica</name>
    <dbReference type="NCBI Taxonomy" id="1303579"/>
    <lineage>
        <taxon>Bacteria</taxon>
        <taxon>Pseudomonadati</taxon>
        <taxon>Pseudomonadota</taxon>
        <taxon>Alphaproteobacteria</taxon>
        <taxon>Acetobacterales</taxon>
        <taxon>Acidocellaceae</taxon>
        <taxon>Acidocella</taxon>
    </lineage>
</organism>
<dbReference type="EMBL" id="JACHFJ010000009">
    <property type="protein sequence ID" value="MBB5373727.1"/>
    <property type="molecule type" value="Genomic_DNA"/>
</dbReference>